<gene>
    <name evidence="4" type="ORF">PLANPX_3650</name>
</gene>
<feature type="signal peptide" evidence="2">
    <location>
        <begin position="1"/>
        <end position="24"/>
    </location>
</feature>
<evidence type="ECO:0000313" key="4">
    <source>
        <dbReference type="EMBL" id="BBO34038.1"/>
    </source>
</evidence>
<sequence>MTSPNYARQIVVLVLLLVAPSLTAAAENSKSNQLTPQQIAEGWISLFDGETLFGWTPTGKADWKVDDGAIAVGEGDEGFLMTNSEFGDYELHVEFKAPATTNSGVFLRTPLKPTDPTKDCIELNIAPKDNPFPTASLVGRLKVSTEPESYRVDDPNQTVKRLGGPGRAVDPWSDGWHAFDLVVEGNNVQIKLDGVLLTTYIANNDSVPPRGRIGLQFREGPVAFRNVRLKPLGLKPMLNGKDLAGWNDDQKKTSKFEIVSAQASSGSLPLEGRAGEGGEAGTRSTPPSLTLPSGGRGPEGNIEGDFELRVTNGSGQLESDATYADFTMQFDTRVDGDGLNSGVFFRCIPREYMNGYECQINNVMKEGDPTKPSDFGTGAIYRRIPARRVNARDHEWFTTTIVATGPHIAVWVNGLQVTDWTDPRPPHDNPRNGLRTAAGTISLQGHDPTTDIRFRNMRIGELPGNTNHDGTKDTTEEKAK</sequence>
<feature type="compositionally biased region" description="Basic and acidic residues" evidence="1">
    <location>
        <begin position="421"/>
        <end position="430"/>
    </location>
</feature>
<feature type="chain" id="PRO_5024820133" description="3-keto-alpha-glucoside-1,2-lyase/3-keto-2-hydroxy-glucal hydratase domain-containing protein" evidence="2">
    <location>
        <begin position="25"/>
        <end position="480"/>
    </location>
</feature>
<dbReference type="EMBL" id="AP021861">
    <property type="protein sequence ID" value="BBO34038.1"/>
    <property type="molecule type" value="Genomic_DNA"/>
</dbReference>
<dbReference type="GO" id="GO:0016787">
    <property type="term" value="F:hydrolase activity"/>
    <property type="evidence" value="ECO:0007669"/>
    <property type="project" value="InterPro"/>
</dbReference>
<keyword evidence="5" id="KW-1185">Reference proteome</keyword>
<evidence type="ECO:0000256" key="2">
    <source>
        <dbReference type="SAM" id="SignalP"/>
    </source>
</evidence>
<dbReference type="InterPro" id="IPR010496">
    <property type="entry name" value="AL/BT2_dom"/>
</dbReference>
<proteinExistence type="predicted"/>
<feature type="compositionally biased region" description="Basic and acidic residues" evidence="1">
    <location>
        <begin position="469"/>
        <end position="480"/>
    </location>
</feature>
<feature type="domain" description="3-keto-alpha-glucoside-1,2-lyase/3-keto-2-hydroxy-glucal hydratase" evidence="3">
    <location>
        <begin position="235"/>
        <end position="459"/>
    </location>
</feature>
<feature type="domain" description="3-keto-alpha-glucoside-1,2-lyase/3-keto-2-hydroxy-glucal hydratase" evidence="3">
    <location>
        <begin position="42"/>
        <end position="230"/>
    </location>
</feature>
<accession>A0A5K7XC01</accession>
<reference evidence="5" key="1">
    <citation type="submission" date="2019-10" db="EMBL/GenBank/DDBJ databases">
        <title>Lacipirellula parvula gen. nov., sp. nov., representing a lineage of planctomycetes widespread in freshwater anoxic habitats, and description of the family Lacipirellulaceae.</title>
        <authorList>
            <person name="Dedysh S.N."/>
            <person name="Kulichevskaya I.S."/>
            <person name="Beletsky A.V."/>
            <person name="Rakitin A.L."/>
            <person name="Mardanov A.V."/>
            <person name="Ivanova A.A."/>
            <person name="Saltykova V.X."/>
            <person name="Rijpstra W.I.C."/>
            <person name="Sinninghe Damste J.S."/>
            <person name="Ravin N.V."/>
        </authorList>
    </citation>
    <scope>NUCLEOTIDE SEQUENCE [LARGE SCALE GENOMIC DNA]</scope>
    <source>
        <strain evidence="5">PX69</strain>
    </source>
</reference>
<feature type="region of interest" description="Disordered" evidence="1">
    <location>
        <begin position="421"/>
        <end position="480"/>
    </location>
</feature>
<evidence type="ECO:0000259" key="3">
    <source>
        <dbReference type="Pfam" id="PF06439"/>
    </source>
</evidence>
<evidence type="ECO:0000256" key="1">
    <source>
        <dbReference type="SAM" id="MobiDB-lite"/>
    </source>
</evidence>
<feature type="region of interest" description="Disordered" evidence="1">
    <location>
        <begin position="267"/>
        <end position="306"/>
    </location>
</feature>
<dbReference type="Pfam" id="PF06439">
    <property type="entry name" value="3keto-disac_hyd"/>
    <property type="match status" value="2"/>
</dbReference>
<dbReference type="AlphaFoldDB" id="A0A5K7XC01"/>
<evidence type="ECO:0000313" key="5">
    <source>
        <dbReference type="Proteomes" id="UP000326837"/>
    </source>
</evidence>
<keyword evidence="2" id="KW-0732">Signal</keyword>
<dbReference type="RefSeq" id="WP_172992104.1">
    <property type="nucleotide sequence ID" value="NZ_AP021861.1"/>
</dbReference>
<dbReference type="Proteomes" id="UP000326837">
    <property type="component" value="Chromosome"/>
</dbReference>
<protein>
    <recommendedName>
        <fullName evidence="3">3-keto-alpha-glucoside-1,2-lyase/3-keto-2-hydroxy-glucal hydratase domain-containing protein</fullName>
    </recommendedName>
</protein>
<dbReference type="KEGG" id="lpav:PLANPX_3650"/>
<feature type="compositionally biased region" description="Polar residues" evidence="1">
    <location>
        <begin position="282"/>
        <end position="291"/>
    </location>
</feature>
<organism evidence="4 5">
    <name type="scientific">Lacipirellula parvula</name>
    <dbReference type="NCBI Taxonomy" id="2650471"/>
    <lineage>
        <taxon>Bacteria</taxon>
        <taxon>Pseudomonadati</taxon>
        <taxon>Planctomycetota</taxon>
        <taxon>Planctomycetia</taxon>
        <taxon>Pirellulales</taxon>
        <taxon>Lacipirellulaceae</taxon>
        <taxon>Lacipirellula</taxon>
    </lineage>
</organism>
<name>A0A5K7XC01_9BACT</name>
<dbReference type="Gene3D" id="2.60.120.560">
    <property type="entry name" value="Exo-inulinase, domain 1"/>
    <property type="match status" value="2"/>
</dbReference>